<accession>A0A1J5NXX3</accession>
<sequence length="71" mass="7520">MATDEVQSRPTVPPDMRKFTIASSSSTRLGMQLAMSADSFSTSCPVTKLAMCIEWMPQSANCAETPACAGS</sequence>
<dbReference type="EMBL" id="MLJW01008846">
    <property type="protein sequence ID" value="OIQ63622.1"/>
    <property type="molecule type" value="Genomic_DNA"/>
</dbReference>
<organism evidence="1">
    <name type="scientific">mine drainage metagenome</name>
    <dbReference type="NCBI Taxonomy" id="410659"/>
    <lineage>
        <taxon>unclassified sequences</taxon>
        <taxon>metagenomes</taxon>
        <taxon>ecological metagenomes</taxon>
    </lineage>
</organism>
<reference evidence="1" key="1">
    <citation type="submission" date="2016-10" db="EMBL/GenBank/DDBJ databases">
        <title>Sequence of Gallionella enrichment culture.</title>
        <authorList>
            <person name="Poehlein A."/>
            <person name="Muehling M."/>
            <person name="Daniel R."/>
        </authorList>
    </citation>
    <scope>NUCLEOTIDE SEQUENCE</scope>
</reference>
<evidence type="ECO:0000313" key="1">
    <source>
        <dbReference type="EMBL" id="OIQ63622.1"/>
    </source>
</evidence>
<protein>
    <submittedName>
        <fullName evidence="1">Uncharacterized protein</fullName>
    </submittedName>
</protein>
<proteinExistence type="predicted"/>
<dbReference type="AlphaFoldDB" id="A0A1J5NXX3"/>
<comment type="caution">
    <text evidence="1">The sequence shown here is derived from an EMBL/GenBank/DDBJ whole genome shotgun (WGS) entry which is preliminary data.</text>
</comment>
<name>A0A1J5NXX3_9ZZZZ</name>
<gene>
    <name evidence="1" type="ORF">GALL_548360</name>
</gene>